<keyword evidence="7 17" id="KW-0479">Metal-binding</keyword>
<evidence type="ECO:0000256" key="6">
    <source>
        <dbReference type="ARBA" id="ARBA00022692"/>
    </source>
</evidence>
<keyword evidence="18" id="KW-0732">Signal</keyword>
<dbReference type="AlphaFoldDB" id="A0A5K3FL46"/>
<keyword evidence="8 17" id="KW-0735">Signal-anchor</keyword>
<dbReference type="PANTHER" id="PTHR10468:SF0">
    <property type="entry name" value="ALPHA-1,3-MANNOSYL-GLYCOPROTEIN 2-BETA-N-ACETYLGLUCOSAMINYLTRANSFERASE"/>
    <property type="match status" value="1"/>
</dbReference>
<keyword evidence="12 17" id="KW-0464">Manganese</keyword>
<evidence type="ECO:0000256" key="5">
    <source>
        <dbReference type="ARBA" id="ARBA00022679"/>
    </source>
</evidence>
<feature type="signal peptide" evidence="18">
    <location>
        <begin position="1"/>
        <end position="17"/>
    </location>
</feature>
<keyword evidence="11" id="KW-0472">Membrane</keyword>
<comment type="function">
    <text evidence="13 17">Initiates complex N-linked carbohydrate formation. Essential for the conversion of high-mannose to hybrid and complex N-glycans.</text>
</comment>
<dbReference type="WBParaSite" id="MCU_008189-RA">
    <property type="protein sequence ID" value="MCU_008189-RA"/>
    <property type="gene ID" value="MCU_008189"/>
</dbReference>
<comment type="cofactor">
    <cofactor evidence="17">
        <name>Mn(2+)</name>
        <dbReference type="ChEBI" id="CHEBI:29035"/>
    </cofactor>
    <text evidence="17">The cofactor is mostly bound to the substrate.</text>
</comment>
<evidence type="ECO:0000256" key="1">
    <source>
        <dbReference type="ARBA" id="ARBA00004323"/>
    </source>
</evidence>
<proteinExistence type="inferred from homology"/>
<evidence type="ECO:0000256" key="15">
    <source>
        <dbReference type="ARBA" id="ARBA00041712"/>
    </source>
</evidence>
<evidence type="ECO:0000256" key="11">
    <source>
        <dbReference type="ARBA" id="ARBA00023136"/>
    </source>
</evidence>
<evidence type="ECO:0000256" key="7">
    <source>
        <dbReference type="ARBA" id="ARBA00022723"/>
    </source>
</evidence>
<name>A0A5K3FL46_MESCO</name>
<sequence length="407" mass="48153">MFLQSLLLLFIYQRAKNKLVNTQSEVFHHFTRQNLLNFSLQSNLTTYMYDVPKIIPVLMLACDRIGINRSLSRLIEYRRKYPDGPQRFPIYVSQDCNDENVLALLKLYDEQITVLNQPDHSEIVLQHHNVNFQGYYRIARNYKWSLSQVLDERNYELVIVMEDDLDVAPDFFDYFYAFVLLLLSDRSLYCISAWNDNGRPTLIDKSRTDLLYRSDFFPGLGWMLTRRLWQEELRDSWPAAFWDDFMRTKEVRRGRACIRPEVSRTYTFGRSGVSNGQFYDTYLRFNYLNDKPTVLNSTHLYYNLQPSVYDSRFLSDVYDKSVLLRNPAQLLRLPSTLPQSVEFRLEYHTQQDFVSAAQLIGAMHDFKSGIPRTAYKGVVSVFYRGRRIYLAPSGVRGWANNEYPNWE</sequence>
<dbReference type="InterPro" id="IPR029044">
    <property type="entry name" value="Nucleotide-diphossugar_trans"/>
</dbReference>
<dbReference type="UniPathway" id="UPA00378"/>
<comment type="subcellular location">
    <subcellularLocation>
        <location evidence="1 17">Golgi apparatus membrane</location>
        <topology evidence="1 17">Single-pass type II membrane protein</topology>
    </subcellularLocation>
</comment>
<reference evidence="19" key="1">
    <citation type="submission" date="2019-11" db="UniProtKB">
        <authorList>
            <consortium name="WormBaseParasite"/>
        </authorList>
    </citation>
    <scope>IDENTIFICATION</scope>
</reference>
<keyword evidence="6" id="KW-0812">Transmembrane</keyword>
<dbReference type="Gene3D" id="3.90.550.10">
    <property type="entry name" value="Spore Coat Polysaccharide Biosynthesis Protein SpsA, Chain A"/>
    <property type="match status" value="1"/>
</dbReference>
<evidence type="ECO:0000256" key="17">
    <source>
        <dbReference type="RuleBase" id="RU368119"/>
    </source>
</evidence>
<evidence type="ECO:0000256" key="13">
    <source>
        <dbReference type="ARBA" id="ARBA00037706"/>
    </source>
</evidence>
<evidence type="ECO:0000256" key="10">
    <source>
        <dbReference type="ARBA" id="ARBA00023034"/>
    </source>
</evidence>
<keyword evidence="5" id="KW-0808">Transferase</keyword>
<dbReference type="GO" id="GO:0030145">
    <property type="term" value="F:manganese ion binding"/>
    <property type="evidence" value="ECO:0007669"/>
    <property type="project" value="UniProtKB-UniRule"/>
</dbReference>
<feature type="chain" id="PRO_5024343508" description="Alpha-1,3-mannosyl-glycoprotein 2-beta-N-acetylglucosaminyltransferase" evidence="18">
    <location>
        <begin position="18"/>
        <end position="407"/>
    </location>
</feature>
<dbReference type="GO" id="GO:0000139">
    <property type="term" value="C:Golgi membrane"/>
    <property type="evidence" value="ECO:0007669"/>
    <property type="project" value="UniProtKB-SubCell"/>
</dbReference>
<evidence type="ECO:0000256" key="12">
    <source>
        <dbReference type="ARBA" id="ARBA00023211"/>
    </source>
</evidence>
<comment type="similarity">
    <text evidence="3 17">Belongs to the glycosyltransferase 13 family.</text>
</comment>
<dbReference type="EC" id="2.4.1.101" evidence="14 17"/>
<dbReference type="PANTHER" id="PTHR10468">
    <property type="entry name" value="PROTEIN O-LINKED-MANNOSE BETA-1,2-N-ACETYLGLUCOSAMINYLTRANSFERASE 1/ALPHA-1,3-MANNOSYL-GLYCOPROTEIN 2-BETA-N-ACETYLGLUCOSAMINYLTRANSFERASE"/>
    <property type="match status" value="1"/>
</dbReference>
<keyword evidence="10 17" id="KW-0333">Golgi apparatus</keyword>
<evidence type="ECO:0000313" key="19">
    <source>
        <dbReference type="WBParaSite" id="MCU_008189-RA"/>
    </source>
</evidence>
<keyword evidence="9" id="KW-1133">Transmembrane helix</keyword>
<evidence type="ECO:0000256" key="8">
    <source>
        <dbReference type="ARBA" id="ARBA00022968"/>
    </source>
</evidence>
<evidence type="ECO:0000256" key="16">
    <source>
        <dbReference type="ARBA" id="ARBA00049421"/>
    </source>
</evidence>
<dbReference type="GO" id="GO:0003827">
    <property type="term" value="F:alpha-1,3-mannosylglycoprotein 2-beta-N-acetylglucosaminyltransferase activity"/>
    <property type="evidence" value="ECO:0007669"/>
    <property type="project" value="UniProtKB-UniRule"/>
</dbReference>
<dbReference type="SUPFAM" id="SSF53448">
    <property type="entry name" value="Nucleotide-diphospho-sugar transferases"/>
    <property type="match status" value="1"/>
</dbReference>
<comment type="pathway">
    <text evidence="2 17">Protein modification; protein glycosylation.</text>
</comment>
<organism evidence="19">
    <name type="scientific">Mesocestoides corti</name>
    <name type="common">Flatworm</name>
    <dbReference type="NCBI Taxonomy" id="53468"/>
    <lineage>
        <taxon>Eukaryota</taxon>
        <taxon>Metazoa</taxon>
        <taxon>Spiralia</taxon>
        <taxon>Lophotrochozoa</taxon>
        <taxon>Platyhelminthes</taxon>
        <taxon>Cestoda</taxon>
        <taxon>Eucestoda</taxon>
        <taxon>Cyclophyllidea</taxon>
        <taxon>Mesocestoididae</taxon>
        <taxon>Mesocestoides</taxon>
    </lineage>
</organism>
<dbReference type="InterPro" id="IPR004139">
    <property type="entry name" value="Glyco_trans_13"/>
</dbReference>
<evidence type="ECO:0000256" key="2">
    <source>
        <dbReference type="ARBA" id="ARBA00004922"/>
    </source>
</evidence>
<evidence type="ECO:0000256" key="4">
    <source>
        <dbReference type="ARBA" id="ARBA00022676"/>
    </source>
</evidence>
<dbReference type="FunFam" id="3.90.550.10:FF:000252">
    <property type="entry name" value="Protein O-linked-mannose beta-1,2-N-acetylglucosaminyltransferase 1"/>
    <property type="match status" value="1"/>
</dbReference>
<dbReference type="Pfam" id="PF03071">
    <property type="entry name" value="GNT-I"/>
    <property type="match status" value="1"/>
</dbReference>
<evidence type="ECO:0000256" key="14">
    <source>
        <dbReference type="ARBA" id="ARBA00038949"/>
    </source>
</evidence>
<dbReference type="InterPro" id="IPR052261">
    <property type="entry name" value="Glycosyltransferase_13"/>
</dbReference>
<evidence type="ECO:0000256" key="3">
    <source>
        <dbReference type="ARBA" id="ARBA00006492"/>
    </source>
</evidence>
<accession>A0A5K3FL46</accession>
<dbReference type="Gene3D" id="3.10.180.20">
    <property type="entry name" value="N-Acetylglucosaminyltransferase I, Domain 2"/>
    <property type="match status" value="1"/>
</dbReference>
<keyword evidence="4 17" id="KW-0328">Glycosyltransferase</keyword>
<comment type="catalytic activity">
    <reaction evidence="16 17">
        <text>N(4)-(alpha-D-Man-(1-&gt;3)-[alpha-D-Man-(1-&gt;3)-[alpha-D-Man-(1-&gt;6)]-alpha-D-Man-(1-&gt;6)]-beta-D-Man-(1-&gt;4)-beta-D-GlcNAc-(1-&gt;4)-beta-D-GlcNAc)-L-asparaginyl-[protein] (N-glucan mannose isomer 5A1,2) + UDP-N-acetyl-alpha-D-glucosamine = N(4)-{beta-D-GlcNAc-(1-&gt;2)-alpha-D-Man-(1-&gt;3)-[alpha-D-Man-(1-&gt;3)-[alpha-D-Man-(1-&gt;6)]-alpha-D-Man-(1-&gt;6)]-beta-D-Man-(1-&gt;4)-beta-D-GlcNAc-(1-&gt;4)-beta-D-GlcNAc}-L-asparaginyl-[protein] + UDP + H(+)</text>
        <dbReference type="Rhea" id="RHEA:11456"/>
        <dbReference type="Rhea" id="RHEA-COMP:14367"/>
        <dbReference type="Rhea" id="RHEA-COMP:14368"/>
        <dbReference type="ChEBI" id="CHEBI:15378"/>
        <dbReference type="ChEBI" id="CHEBI:57705"/>
        <dbReference type="ChEBI" id="CHEBI:58223"/>
        <dbReference type="ChEBI" id="CHEBI:59087"/>
        <dbReference type="ChEBI" id="CHEBI:60625"/>
        <dbReference type="EC" id="2.4.1.101"/>
    </reaction>
</comment>
<evidence type="ECO:0000256" key="18">
    <source>
        <dbReference type="SAM" id="SignalP"/>
    </source>
</evidence>
<protein>
    <recommendedName>
        <fullName evidence="14 17">Alpha-1,3-mannosyl-glycoprotein 2-beta-N-acetylglucosaminyltransferase</fullName>
        <shortName evidence="17">GNT-I</shortName>
        <shortName evidence="17">GlcNAc-T I</shortName>
        <ecNumber evidence="14 17">2.4.1.101</ecNumber>
    </recommendedName>
    <alternativeName>
        <fullName evidence="15 17">N-glycosyl-oligosaccharide-glycoprotein N-acetylglucosaminyltransferase I</fullName>
    </alternativeName>
</protein>
<evidence type="ECO:0000256" key="9">
    <source>
        <dbReference type="ARBA" id="ARBA00022989"/>
    </source>
</evidence>